<proteinExistence type="predicted"/>
<gene>
    <name evidence="2" type="ORF">RFN28_32375</name>
</gene>
<dbReference type="Gene3D" id="3.90.70.10">
    <property type="entry name" value="Cysteine proteinases"/>
    <property type="match status" value="1"/>
</dbReference>
<evidence type="ECO:0000313" key="2">
    <source>
        <dbReference type="EMBL" id="MDX8483113.1"/>
    </source>
</evidence>
<dbReference type="Proteomes" id="UP001287059">
    <property type="component" value="Unassembled WGS sequence"/>
</dbReference>
<dbReference type="InterPro" id="IPR005074">
    <property type="entry name" value="Peptidase_C39"/>
</dbReference>
<evidence type="ECO:0000259" key="1">
    <source>
        <dbReference type="PROSITE" id="PS50990"/>
    </source>
</evidence>
<dbReference type="RefSeq" id="WP_320291249.1">
    <property type="nucleotide sequence ID" value="NZ_JAVIIW010000068.1"/>
</dbReference>
<evidence type="ECO:0000313" key="3">
    <source>
        <dbReference type="Proteomes" id="UP001287059"/>
    </source>
</evidence>
<organism evidence="2 3">
    <name type="scientific">Mesorhizobium album</name>
    <dbReference type="NCBI Taxonomy" id="3072314"/>
    <lineage>
        <taxon>Bacteria</taxon>
        <taxon>Pseudomonadati</taxon>
        <taxon>Pseudomonadota</taxon>
        <taxon>Alphaproteobacteria</taxon>
        <taxon>Hyphomicrobiales</taxon>
        <taxon>Phyllobacteriaceae</taxon>
        <taxon>Mesorhizobium</taxon>
    </lineage>
</organism>
<accession>A0ABU4Y9W4</accession>
<dbReference type="EMBL" id="JAVIIW010000068">
    <property type="protein sequence ID" value="MDX8483113.1"/>
    <property type="molecule type" value="Genomic_DNA"/>
</dbReference>
<feature type="non-terminal residue" evidence="2">
    <location>
        <position position="175"/>
    </location>
</feature>
<reference evidence="2 3" key="1">
    <citation type="submission" date="2023-08" db="EMBL/GenBank/DDBJ databases">
        <title>Implementing the SeqCode for naming new Mesorhizobium species isolated from Vachellia karroo root nodules.</title>
        <authorList>
            <person name="Van Lill M."/>
        </authorList>
    </citation>
    <scope>NUCLEOTIDE SEQUENCE [LARGE SCALE GENOMIC DNA]</scope>
    <source>
        <strain evidence="2 3">VK24D</strain>
    </source>
</reference>
<sequence>MTAEADPPPQAARATIELSRVDPAQPFTPIDSGLAGLAVIAGYYRIAADPAQMRHQLALTGRFAAAEDVVRGANILELRSRILRRVTAKRLAAVPCPALIGLKDGTFGVLAASPTKGLARLLDPIGRIARELPIEDIAALSSGEVVLVTRRLGGAGTNPRTFGFRWFLPSILRYR</sequence>
<dbReference type="Pfam" id="PF03412">
    <property type="entry name" value="Peptidase_C39"/>
    <property type="match status" value="1"/>
</dbReference>
<name>A0ABU4Y9W4_9HYPH</name>
<comment type="caution">
    <text evidence="2">The sequence shown here is derived from an EMBL/GenBank/DDBJ whole genome shotgun (WGS) entry which is preliminary data.</text>
</comment>
<dbReference type="PROSITE" id="PS50990">
    <property type="entry name" value="PEPTIDASE_C39"/>
    <property type="match status" value="1"/>
</dbReference>
<protein>
    <submittedName>
        <fullName evidence="2">Cysteine peptidase family C39 domain-containing protein</fullName>
    </submittedName>
</protein>
<keyword evidence="3" id="KW-1185">Reference proteome</keyword>
<feature type="domain" description="Peptidase C39" evidence="1">
    <location>
        <begin position="25"/>
        <end position="148"/>
    </location>
</feature>